<dbReference type="EC" id="6.3.1.8" evidence="7"/>
<gene>
    <name evidence="7" type="ORF">HELGO_WM5185</name>
</gene>
<evidence type="ECO:0000256" key="4">
    <source>
        <dbReference type="ARBA" id="ARBA00022840"/>
    </source>
</evidence>
<dbReference type="SUPFAM" id="SSF56059">
    <property type="entry name" value="Glutathione synthetase ATP-binding domain-like"/>
    <property type="match status" value="1"/>
</dbReference>
<evidence type="ECO:0000313" key="7">
    <source>
        <dbReference type="EMBL" id="CAA6809915.1"/>
    </source>
</evidence>
<keyword evidence="1 7" id="KW-0436">Ligase</keyword>
<keyword evidence="5" id="KW-0460">Magnesium</keyword>
<dbReference type="Gene3D" id="3.30.1490.330">
    <property type="match status" value="1"/>
</dbReference>
<organism evidence="7">
    <name type="scientific">uncultured Sulfurovum sp</name>
    <dbReference type="NCBI Taxonomy" id="269237"/>
    <lineage>
        <taxon>Bacteria</taxon>
        <taxon>Pseudomonadati</taxon>
        <taxon>Campylobacterota</taxon>
        <taxon>Epsilonproteobacteria</taxon>
        <taxon>Campylobacterales</taxon>
        <taxon>Sulfurovaceae</taxon>
        <taxon>Sulfurovum</taxon>
        <taxon>environmental samples</taxon>
    </lineage>
</organism>
<feature type="domain" description="Glutathionylspermidine synthase pre-ATP-grasp-like" evidence="6">
    <location>
        <begin position="12"/>
        <end position="390"/>
    </location>
</feature>
<keyword evidence="3" id="KW-0547">Nucleotide-binding</keyword>
<dbReference type="GO" id="GO:0005524">
    <property type="term" value="F:ATP binding"/>
    <property type="evidence" value="ECO:0007669"/>
    <property type="project" value="UniProtKB-KW"/>
</dbReference>
<dbReference type="InterPro" id="IPR005494">
    <property type="entry name" value="GSPS_pre-ATP-grasp-like_dom"/>
</dbReference>
<dbReference type="GO" id="GO:0008885">
    <property type="term" value="F:glutathionylspermidine synthase activity"/>
    <property type="evidence" value="ECO:0007669"/>
    <property type="project" value="UniProtKB-EC"/>
</dbReference>
<dbReference type="EMBL" id="CACVAP010000059">
    <property type="protein sequence ID" value="CAA6809915.1"/>
    <property type="molecule type" value="Genomic_DNA"/>
</dbReference>
<reference evidence="7" key="1">
    <citation type="submission" date="2020-01" db="EMBL/GenBank/DDBJ databases">
        <authorList>
            <person name="Meier V. D."/>
            <person name="Meier V D."/>
        </authorList>
    </citation>
    <scope>NUCLEOTIDE SEQUENCE</scope>
    <source>
        <strain evidence="7">HLG_WM_MAG_06</strain>
    </source>
</reference>
<evidence type="ECO:0000256" key="5">
    <source>
        <dbReference type="ARBA" id="ARBA00022842"/>
    </source>
</evidence>
<evidence type="ECO:0000256" key="3">
    <source>
        <dbReference type="ARBA" id="ARBA00022741"/>
    </source>
</evidence>
<keyword evidence="4" id="KW-0067">ATP-binding</keyword>
<name>A0A6S6SZ43_9BACT</name>
<accession>A0A6S6SZ43</accession>
<dbReference type="GO" id="GO:0046872">
    <property type="term" value="F:metal ion binding"/>
    <property type="evidence" value="ECO:0007669"/>
    <property type="project" value="UniProtKB-KW"/>
</dbReference>
<evidence type="ECO:0000256" key="2">
    <source>
        <dbReference type="ARBA" id="ARBA00022723"/>
    </source>
</evidence>
<dbReference type="SUPFAM" id="SSF52440">
    <property type="entry name" value="PreATP-grasp domain"/>
    <property type="match status" value="1"/>
</dbReference>
<dbReference type="AlphaFoldDB" id="A0A6S6SZ43"/>
<dbReference type="Pfam" id="PF03738">
    <property type="entry name" value="GSP_synth"/>
    <property type="match status" value="1"/>
</dbReference>
<evidence type="ECO:0000259" key="6">
    <source>
        <dbReference type="Pfam" id="PF03738"/>
    </source>
</evidence>
<protein>
    <submittedName>
        <fullName evidence="7">Similarity with glutathionylspermidine synthase (EC, group 2)</fullName>
        <ecNumber evidence="7">6.3.1.8</ecNumber>
    </submittedName>
</protein>
<proteinExistence type="predicted"/>
<dbReference type="InterPro" id="IPR016185">
    <property type="entry name" value="PreATP-grasp_dom_sf"/>
</dbReference>
<evidence type="ECO:0000256" key="1">
    <source>
        <dbReference type="ARBA" id="ARBA00022598"/>
    </source>
</evidence>
<sequence>MTLEPIKVPDDAYLESIGFIWHTDDDSTPYITDEIVVIDSEEADAYYEAANELYDMFVEAGEHVIENELFHELGIPFNIVDAVKMSWDNDVHWHLYGRFDFAGGVDGKPIKLIEFNADTPTALFETSIVQWATLKLNGMEESHQFNNLHEALVDNFKRMITMDEEVESFEENYDGWKILFSSVKGNIEEENTVKLLQSIANEAGYVTEFAYVDEVQFDGEEGVFFNDENYEYWFKLLPWEDIAIEEADLAMLLTQIMENQKGIFLNPAYTLMFQSKAFMAILWDLYPNHPLLLETSLEPLQGIPQVEKRIFGREGANTTIVNAEEEVMAQTDGEYGEFPSVFQEYVELPTNDKGESYQAGVFYAYEGCGLGFRKGGLILDNASKFVGHRVVVEQL</sequence>
<keyword evidence="2" id="KW-0479">Metal-binding</keyword>